<evidence type="ECO:0000256" key="5">
    <source>
        <dbReference type="ARBA" id="ARBA00023242"/>
    </source>
</evidence>
<dbReference type="InterPro" id="IPR050518">
    <property type="entry name" value="Rpo3/RPB3_RNA_Pol_subunit"/>
</dbReference>
<dbReference type="Gene3D" id="3.30.1360.10">
    <property type="entry name" value="RNA polymerase, RBP11-like subunit"/>
    <property type="match status" value="1"/>
</dbReference>
<evidence type="ECO:0000313" key="8">
    <source>
        <dbReference type="EMBL" id="KAG9236019.1"/>
    </source>
</evidence>
<dbReference type="InterPro" id="IPR036603">
    <property type="entry name" value="RBP11-like"/>
</dbReference>
<protein>
    <recommendedName>
        <fullName evidence="2">DNA-directed RNA polymerases I and III subunit RPAC1</fullName>
    </recommendedName>
</protein>
<sequence>MAPIQASQAELDRRKIVGINAEIVTDVTSTDFPGHWPGEDHSWDIEKFKKNFQVKMYKNDKIEANFSLVGIDAAVANALRRILISEIPSVAIERVFIYNNSSVIQDEVLAARLGLIPLKGSKAGIIDFLKWWTKPAEGEPEGSTSNDLNTIRLKLNVGCTRNKDAAPGETDPFKAYHNAHIYAKDIEFVPFGHQVEIFGSEHAVVPTNPNILIAKLRPGQCIDIEMDAIKGVGRDHAKYSPVAPASYRLLPTITITQPILGTDAEKFARCFPQGVIGFEPVTKKEAKQKGSGYVGHEGEKKAVVLDAMKDTVSRECLRHEEFQGKVKLGRVRDHFIFSVESVGQWDSDVLFVEAVKSLKSKCEALRQNLRNMPE</sequence>
<dbReference type="OrthoDB" id="270173at2759"/>
<dbReference type="GO" id="GO:0005666">
    <property type="term" value="C:RNA polymerase III complex"/>
    <property type="evidence" value="ECO:0007669"/>
    <property type="project" value="TreeGrafter"/>
</dbReference>
<accession>A0A9P7YLS0</accession>
<dbReference type="Proteomes" id="UP000824998">
    <property type="component" value="Unassembled WGS sequence"/>
</dbReference>
<dbReference type="InterPro" id="IPR022842">
    <property type="entry name" value="RNAP_Rpo3/Rpb3/RPAC1"/>
</dbReference>
<comment type="caution">
    <text evidence="8">The sequence shown here is derived from an EMBL/GenBank/DDBJ whole genome shotgun (WGS) entry which is preliminary data.</text>
</comment>
<name>A0A9P7YLS0_9HELO</name>
<dbReference type="InterPro" id="IPR011263">
    <property type="entry name" value="DNA-dir_RNA_pol_RpoA/D/Rpb3"/>
</dbReference>
<dbReference type="GO" id="GO:0003677">
    <property type="term" value="F:DNA binding"/>
    <property type="evidence" value="ECO:0007669"/>
    <property type="project" value="InterPro"/>
</dbReference>
<dbReference type="PANTHER" id="PTHR11800:SF13">
    <property type="entry name" value="DNA-DIRECTED RNA POLYMERASES I AND III SUBUNIT RPAC1"/>
    <property type="match status" value="1"/>
</dbReference>
<evidence type="ECO:0000259" key="7">
    <source>
        <dbReference type="SMART" id="SM00662"/>
    </source>
</evidence>
<comment type="similarity">
    <text evidence="6">Belongs to the archaeal Rpo3/eukaryotic RPB3 RNA polymerase subunit family.</text>
</comment>
<dbReference type="FunFam" id="2.170.120.12:FF:000003">
    <property type="entry name" value="Dna-directed rna polymerases i and iii subunit"/>
    <property type="match status" value="1"/>
</dbReference>
<dbReference type="InterPro" id="IPR036643">
    <property type="entry name" value="RNApol_insert_sf"/>
</dbReference>
<dbReference type="InterPro" id="IPR001514">
    <property type="entry name" value="DNA-dir_RNA_pol_30-40kDasu_CS"/>
</dbReference>
<dbReference type="GO" id="GO:0005736">
    <property type="term" value="C:RNA polymerase I complex"/>
    <property type="evidence" value="ECO:0007669"/>
    <property type="project" value="TreeGrafter"/>
</dbReference>
<evidence type="ECO:0000256" key="3">
    <source>
        <dbReference type="ARBA" id="ARBA00022478"/>
    </source>
</evidence>
<evidence type="ECO:0000256" key="4">
    <source>
        <dbReference type="ARBA" id="ARBA00023163"/>
    </source>
</evidence>
<evidence type="ECO:0000313" key="9">
    <source>
        <dbReference type="Proteomes" id="UP000824998"/>
    </source>
</evidence>
<dbReference type="NCBIfam" id="NF001988">
    <property type="entry name" value="PRK00783.1"/>
    <property type="match status" value="1"/>
</dbReference>
<dbReference type="SMART" id="SM00662">
    <property type="entry name" value="RPOLD"/>
    <property type="match status" value="1"/>
</dbReference>
<dbReference type="Pfam" id="PF01000">
    <property type="entry name" value="RNA_pol_A_bac"/>
    <property type="match status" value="1"/>
</dbReference>
<feature type="domain" description="DNA-directed RNA polymerase RpoA/D/Rpb3-type" evidence="7">
    <location>
        <begin position="63"/>
        <end position="368"/>
    </location>
</feature>
<dbReference type="SUPFAM" id="SSF56553">
    <property type="entry name" value="Insert subdomain of RNA polymerase alpha subunit"/>
    <property type="match status" value="1"/>
</dbReference>
<dbReference type="PROSITE" id="PS00446">
    <property type="entry name" value="RNA_POL_D_30KD"/>
    <property type="match status" value="1"/>
</dbReference>
<evidence type="ECO:0000256" key="6">
    <source>
        <dbReference type="ARBA" id="ARBA00025804"/>
    </source>
</evidence>
<keyword evidence="9" id="KW-1185">Reference proteome</keyword>
<dbReference type="CDD" id="cd07032">
    <property type="entry name" value="RNAP_I_II_AC40"/>
    <property type="match status" value="1"/>
</dbReference>
<keyword evidence="5" id="KW-0539">Nucleus</keyword>
<dbReference type="EMBL" id="MU251417">
    <property type="protein sequence ID" value="KAG9236019.1"/>
    <property type="molecule type" value="Genomic_DNA"/>
</dbReference>
<dbReference type="InterPro" id="IPR033901">
    <property type="entry name" value="RNAPI/III_AC40"/>
</dbReference>
<gene>
    <name evidence="8" type="ORF">BJ875DRAFT_250035</name>
</gene>
<dbReference type="Pfam" id="PF01193">
    <property type="entry name" value="RNA_pol_L"/>
    <property type="match status" value="1"/>
</dbReference>
<evidence type="ECO:0000256" key="2">
    <source>
        <dbReference type="ARBA" id="ARBA00022083"/>
    </source>
</evidence>
<keyword evidence="3" id="KW-0240">DNA-directed RNA polymerase</keyword>
<dbReference type="SUPFAM" id="SSF55257">
    <property type="entry name" value="RBP11-like subunits of RNA polymerase"/>
    <property type="match status" value="1"/>
</dbReference>
<dbReference type="Gene3D" id="2.170.120.12">
    <property type="entry name" value="DNA-directed RNA polymerase, insert domain"/>
    <property type="match status" value="1"/>
</dbReference>
<dbReference type="HAMAP" id="MF_00320">
    <property type="entry name" value="RNApol_arch_Rpo3"/>
    <property type="match status" value="1"/>
</dbReference>
<dbReference type="GO" id="GO:0003899">
    <property type="term" value="F:DNA-directed RNA polymerase activity"/>
    <property type="evidence" value="ECO:0007669"/>
    <property type="project" value="InterPro"/>
</dbReference>
<dbReference type="AlphaFoldDB" id="A0A9P7YLS0"/>
<dbReference type="GO" id="GO:0006351">
    <property type="term" value="P:DNA-templated transcription"/>
    <property type="evidence" value="ECO:0007669"/>
    <property type="project" value="InterPro"/>
</dbReference>
<evidence type="ECO:0000256" key="1">
    <source>
        <dbReference type="ARBA" id="ARBA00004123"/>
    </source>
</evidence>
<dbReference type="InterPro" id="IPR011262">
    <property type="entry name" value="DNA-dir_RNA_pol_insert"/>
</dbReference>
<comment type="subcellular location">
    <subcellularLocation>
        <location evidence="1">Nucleus</location>
    </subcellularLocation>
</comment>
<reference evidence="8" key="1">
    <citation type="journal article" date="2021" name="IMA Fungus">
        <title>Genomic characterization of three marine fungi, including Emericellopsis atlantica sp. nov. with signatures of a generalist lifestyle and marine biomass degradation.</title>
        <authorList>
            <person name="Hagestad O.C."/>
            <person name="Hou L."/>
            <person name="Andersen J.H."/>
            <person name="Hansen E.H."/>
            <person name="Altermark B."/>
            <person name="Li C."/>
            <person name="Kuhnert E."/>
            <person name="Cox R.J."/>
            <person name="Crous P.W."/>
            <person name="Spatafora J.W."/>
            <person name="Lail K."/>
            <person name="Amirebrahimi M."/>
            <person name="Lipzen A."/>
            <person name="Pangilinan J."/>
            <person name="Andreopoulos W."/>
            <person name="Hayes R.D."/>
            <person name="Ng V."/>
            <person name="Grigoriev I.V."/>
            <person name="Jackson S.A."/>
            <person name="Sutton T.D.S."/>
            <person name="Dobson A.D.W."/>
            <person name="Rama T."/>
        </authorList>
    </citation>
    <scope>NUCLEOTIDE SEQUENCE</scope>
    <source>
        <strain evidence="8">TRa018bII</strain>
    </source>
</reference>
<dbReference type="GO" id="GO:0055029">
    <property type="term" value="C:nuclear DNA-directed RNA polymerase complex"/>
    <property type="evidence" value="ECO:0007669"/>
    <property type="project" value="UniProtKB-ARBA"/>
</dbReference>
<dbReference type="PANTHER" id="PTHR11800">
    <property type="entry name" value="DNA-DIRECTED RNA POLYMERASE"/>
    <property type="match status" value="1"/>
</dbReference>
<organism evidence="8 9">
    <name type="scientific">Amylocarpus encephaloides</name>
    <dbReference type="NCBI Taxonomy" id="45428"/>
    <lineage>
        <taxon>Eukaryota</taxon>
        <taxon>Fungi</taxon>
        <taxon>Dikarya</taxon>
        <taxon>Ascomycota</taxon>
        <taxon>Pezizomycotina</taxon>
        <taxon>Leotiomycetes</taxon>
        <taxon>Helotiales</taxon>
        <taxon>Helotiales incertae sedis</taxon>
        <taxon>Amylocarpus</taxon>
    </lineage>
</organism>
<proteinExistence type="inferred from homology"/>
<dbReference type="GO" id="GO:0046983">
    <property type="term" value="F:protein dimerization activity"/>
    <property type="evidence" value="ECO:0007669"/>
    <property type="project" value="InterPro"/>
</dbReference>
<keyword evidence="4" id="KW-0804">Transcription</keyword>